<sequence length="59" mass="7028">MYRNKKYDGSETDTIRQHEYNAELLMKKVIETNNEEERTKLRSAAATFKNLAMGEWCNR</sequence>
<dbReference type="AlphaFoldDB" id="A0A396AJZ4"/>
<reference evidence="1 2" key="1">
    <citation type="submission" date="2018-08" db="EMBL/GenBank/DDBJ databases">
        <title>A genome reference for cultivated species of the human gut microbiota.</title>
        <authorList>
            <person name="Zou Y."/>
            <person name="Xue W."/>
            <person name="Luo G."/>
        </authorList>
    </citation>
    <scope>NUCLEOTIDE SEQUENCE [LARGE SCALE GENOMIC DNA]</scope>
    <source>
        <strain evidence="1 2">AM32-8LB</strain>
    </source>
</reference>
<evidence type="ECO:0000313" key="1">
    <source>
        <dbReference type="EMBL" id="RHD04308.1"/>
    </source>
</evidence>
<dbReference type="EMBL" id="QSIQ01000007">
    <property type="protein sequence ID" value="RHD04308.1"/>
    <property type="molecule type" value="Genomic_DNA"/>
</dbReference>
<organism evidence="1 2">
    <name type="scientific">Roseburia inulinivorans</name>
    <dbReference type="NCBI Taxonomy" id="360807"/>
    <lineage>
        <taxon>Bacteria</taxon>
        <taxon>Bacillati</taxon>
        <taxon>Bacillota</taxon>
        <taxon>Clostridia</taxon>
        <taxon>Lachnospirales</taxon>
        <taxon>Lachnospiraceae</taxon>
        <taxon>Roseburia</taxon>
    </lineage>
</organism>
<accession>A0A396AJZ4</accession>
<proteinExistence type="predicted"/>
<name>A0A396AJZ4_9FIRM</name>
<evidence type="ECO:0000313" key="2">
    <source>
        <dbReference type="Proteomes" id="UP000266391"/>
    </source>
</evidence>
<protein>
    <submittedName>
        <fullName evidence="1">Uncharacterized protein</fullName>
    </submittedName>
</protein>
<gene>
    <name evidence="1" type="ORF">DW813_06415</name>
</gene>
<dbReference type="Proteomes" id="UP000266391">
    <property type="component" value="Unassembled WGS sequence"/>
</dbReference>
<comment type="caution">
    <text evidence="1">The sequence shown here is derived from an EMBL/GenBank/DDBJ whole genome shotgun (WGS) entry which is preliminary data.</text>
</comment>